<gene>
    <name evidence="2" type="ORF">SAMN06309945_2822</name>
</gene>
<dbReference type="InterPro" id="IPR006059">
    <property type="entry name" value="SBP"/>
</dbReference>
<dbReference type="RefSeq" id="WP_079728819.1">
    <property type="nucleotide sequence ID" value="NZ_FUZP01000003.1"/>
</dbReference>
<evidence type="ECO:0000313" key="2">
    <source>
        <dbReference type="EMBL" id="SKC69497.1"/>
    </source>
</evidence>
<dbReference type="EMBL" id="FUZP01000003">
    <property type="protein sequence ID" value="SKC69497.1"/>
    <property type="molecule type" value="Genomic_DNA"/>
</dbReference>
<sequence length="433" mass="46314">MTVILRGITWEHPRGYDCQVACSTAFGLLHPDIVVRWEYRSLQAFADAPIEDLAERYDLLVIDHPHIPLAAAAGAFARLDGAGFDDELAALASQSVGRSHESYAHDGHQYGLASDAAAQVSAHRPDLLATPPTTWDEVLELAADGRVVWPLKPIDAYSSLITIAGNRASTGHGEAPTSRPGHFLAEEDTLAALADMRRLAELVPAVNLGQNPIEVAEMLASDDPSAYSPLLFGYSNYSRVTFRPHRLQYGDIPTVAPDSSSASGAGGGQSLEGTAGSGHPAAHRSLAGSLLGGAGLAVSAHTSHPDEARRYAFWVASAHAQRSVYFDGGGQPGNAAAWDDDRLNRETLDFFRGTRRTLEAAYVRPRTPGYIEFQDRVSPWVTEAVAGRMPEATLARRLNEAAAELLDVAAASPSRPDQPGLPEHPDLPLEASR</sequence>
<proteinExistence type="predicted"/>
<feature type="region of interest" description="Disordered" evidence="1">
    <location>
        <begin position="408"/>
        <end position="433"/>
    </location>
</feature>
<dbReference type="OrthoDB" id="3495561at2"/>
<keyword evidence="3" id="KW-1185">Reference proteome</keyword>
<reference evidence="2 3" key="1">
    <citation type="submission" date="2017-02" db="EMBL/GenBank/DDBJ databases">
        <authorList>
            <person name="Peterson S.W."/>
        </authorList>
    </citation>
    <scope>NUCLEOTIDE SEQUENCE [LARGE SCALE GENOMIC DNA]</scope>
    <source>
        <strain evidence="2 3">VKM Ac-2059</strain>
    </source>
</reference>
<dbReference type="STRING" id="123320.SAMN06309945_2822"/>
<dbReference type="Pfam" id="PF13416">
    <property type="entry name" value="SBP_bac_8"/>
    <property type="match status" value="1"/>
</dbReference>
<feature type="compositionally biased region" description="Basic and acidic residues" evidence="1">
    <location>
        <begin position="423"/>
        <end position="433"/>
    </location>
</feature>
<dbReference type="Gene3D" id="3.40.190.10">
    <property type="entry name" value="Periplasmic binding protein-like II"/>
    <property type="match status" value="1"/>
</dbReference>
<dbReference type="Proteomes" id="UP000190857">
    <property type="component" value="Unassembled WGS sequence"/>
</dbReference>
<dbReference type="AlphaFoldDB" id="A0A1T5L0E8"/>
<feature type="region of interest" description="Disordered" evidence="1">
    <location>
        <begin position="253"/>
        <end position="284"/>
    </location>
</feature>
<evidence type="ECO:0000313" key="3">
    <source>
        <dbReference type="Proteomes" id="UP000190857"/>
    </source>
</evidence>
<evidence type="ECO:0000256" key="1">
    <source>
        <dbReference type="SAM" id="MobiDB-lite"/>
    </source>
</evidence>
<protein>
    <submittedName>
        <fullName evidence="2">Carbohydrate ABC transporter substrate-binding protein, CUT1 family</fullName>
    </submittedName>
</protein>
<name>A0A1T5L0E8_9MICO</name>
<dbReference type="SUPFAM" id="SSF53850">
    <property type="entry name" value="Periplasmic binding protein-like II"/>
    <property type="match status" value="1"/>
</dbReference>
<organism evidence="2 3">
    <name type="scientific">Okibacterium fritillariae</name>
    <dbReference type="NCBI Taxonomy" id="123320"/>
    <lineage>
        <taxon>Bacteria</taxon>
        <taxon>Bacillati</taxon>
        <taxon>Actinomycetota</taxon>
        <taxon>Actinomycetes</taxon>
        <taxon>Micrococcales</taxon>
        <taxon>Microbacteriaceae</taxon>
        <taxon>Okibacterium</taxon>
    </lineage>
</organism>
<accession>A0A1T5L0E8</accession>